<protein>
    <submittedName>
        <fullName evidence="2">Uncharacterized protein</fullName>
    </submittedName>
</protein>
<organism evidence="2 3">
    <name type="scientific">candidate division WOR-1 bacterium RIFOXYC2_FULL_46_14</name>
    <dbReference type="NCBI Taxonomy" id="1802587"/>
    <lineage>
        <taxon>Bacteria</taxon>
        <taxon>Bacillati</taxon>
        <taxon>Saganbacteria</taxon>
    </lineage>
</organism>
<keyword evidence="1" id="KW-0472">Membrane</keyword>
<feature type="transmembrane region" description="Helical" evidence="1">
    <location>
        <begin position="181"/>
        <end position="203"/>
    </location>
</feature>
<gene>
    <name evidence="2" type="ORF">A2438_01935</name>
</gene>
<keyword evidence="1" id="KW-0812">Transmembrane</keyword>
<comment type="caution">
    <text evidence="2">The sequence shown here is derived from an EMBL/GenBank/DDBJ whole genome shotgun (WGS) entry which is preliminary data.</text>
</comment>
<dbReference type="AlphaFoldDB" id="A0A1F4U7W3"/>
<proteinExistence type="predicted"/>
<name>A0A1F4U7W3_UNCSA</name>
<dbReference type="Proteomes" id="UP000179242">
    <property type="component" value="Unassembled WGS sequence"/>
</dbReference>
<evidence type="ECO:0000313" key="2">
    <source>
        <dbReference type="EMBL" id="OGC41028.1"/>
    </source>
</evidence>
<sequence length="215" mass="24268">MRITQAVPRFCYTRFNSLPVIASVYLSPDSKINKPLNHLLGFKSYDERVGHFDRFNSSYSNTRKSLEGIILGNGVFALSGSLYPHLSPLFIPATLGLFLSVFRTGLAGHLLIKQTDIMASWLFGSSRLLRFAGKYMALSSFVLASYKLQNFFITESVIKNSEFDVFPRLDFLERLVLMSRISFGACFFGLGLFLALVPIARFLGVRDIYKDIYGE</sequence>
<evidence type="ECO:0000313" key="3">
    <source>
        <dbReference type="Proteomes" id="UP000179242"/>
    </source>
</evidence>
<evidence type="ECO:0000256" key="1">
    <source>
        <dbReference type="SAM" id="Phobius"/>
    </source>
</evidence>
<keyword evidence="1" id="KW-1133">Transmembrane helix</keyword>
<reference evidence="2 3" key="1">
    <citation type="journal article" date="2016" name="Nat. Commun.">
        <title>Thousands of microbial genomes shed light on interconnected biogeochemical processes in an aquifer system.</title>
        <authorList>
            <person name="Anantharaman K."/>
            <person name="Brown C.T."/>
            <person name="Hug L.A."/>
            <person name="Sharon I."/>
            <person name="Castelle C.J."/>
            <person name="Probst A.J."/>
            <person name="Thomas B.C."/>
            <person name="Singh A."/>
            <person name="Wilkins M.J."/>
            <person name="Karaoz U."/>
            <person name="Brodie E.L."/>
            <person name="Williams K.H."/>
            <person name="Hubbard S.S."/>
            <person name="Banfield J.F."/>
        </authorList>
    </citation>
    <scope>NUCLEOTIDE SEQUENCE [LARGE SCALE GENOMIC DNA]</scope>
</reference>
<dbReference type="EMBL" id="MEUJ01000002">
    <property type="protein sequence ID" value="OGC41028.1"/>
    <property type="molecule type" value="Genomic_DNA"/>
</dbReference>
<accession>A0A1F4U7W3</accession>